<dbReference type="Proteomes" id="UP000253099">
    <property type="component" value="Unassembled WGS sequence"/>
</dbReference>
<dbReference type="EMBL" id="NIZT01000070">
    <property type="protein sequence ID" value="RBQ22282.1"/>
    <property type="molecule type" value="Genomic_DNA"/>
</dbReference>
<reference evidence="1 2" key="1">
    <citation type="submission" date="2018-06" db="EMBL/GenBank/DDBJ databases">
        <title>Genomic insight into two independent archaeal endosymbiosis events.</title>
        <authorList>
            <person name="Lind A.E."/>
            <person name="Lewis W.H."/>
            <person name="Spang A."/>
            <person name="Guy L."/>
            <person name="Embley M.T."/>
            <person name="Ettema T.J.G."/>
        </authorList>
    </citation>
    <scope>NUCLEOTIDE SEQUENCE [LARGE SCALE GENOMIC DNA]</scope>
    <source>
        <strain evidence="1">NOE</strain>
    </source>
</reference>
<name>A0A366M9W0_9EURY</name>
<dbReference type="AlphaFoldDB" id="A0A366M9W0"/>
<dbReference type="InterPro" id="IPR011050">
    <property type="entry name" value="Pectin_lyase_fold/virulence"/>
</dbReference>
<evidence type="ECO:0008006" key="3">
    <source>
        <dbReference type="Google" id="ProtNLM"/>
    </source>
</evidence>
<organism evidence="1 2">
    <name type="scientific">Candidatus Methanobinarius endosymbioticus</name>
    <dbReference type="NCBI Taxonomy" id="2006182"/>
    <lineage>
        <taxon>Archaea</taxon>
        <taxon>Methanobacteriati</taxon>
        <taxon>Methanobacteriota</taxon>
        <taxon>Methanomada group</taxon>
        <taxon>Methanobacteria</taxon>
        <taxon>Methanobacteriales</taxon>
        <taxon>Methanobacteriaceae</taxon>
        <taxon>Candidatus Methanobinarius</taxon>
    </lineage>
</organism>
<dbReference type="SUPFAM" id="SSF51126">
    <property type="entry name" value="Pectin lyase-like"/>
    <property type="match status" value="1"/>
</dbReference>
<accession>A0A366M9W0</accession>
<proteinExistence type="predicted"/>
<keyword evidence="2" id="KW-1185">Reference proteome</keyword>
<gene>
    <name evidence="1" type="ORF">ALNOE001_20120</name>
</gene>
<evidence type="ECO:0000313" key="1">
    <source>
        <dbReference type="EMBL" id="RBQ22282.1"/>
    </source>
</evidence>
<protein>
    <recommendedName>
        <fullName evidence="3">Right handed beta helix domain-containing protein</fullName>
    </recommendedName>
</protein>
<sequence>MTSGGGAIYRNVTSGSGGILSIDNCTFINNTFPIYGGAIYNSASRITINNTIFTNNREINCGTVYSHSDVPNLVIINCIFNRNSAYASSGSSIYGWSNIFKWPYFCF</sequence>
<evidence type="ECO:0000313" key="2">
    <source>
        <dbReference type="Proteomes" id="UP000253099"/>
    </source>
</evidence>
<comment type="caution">
    <text evidence="1">The sequence shown here is derived from an EMBL/GenBank/DDBJ whole genome shotgun (WGS) entry which is preliminary data.</text>
</comment>